<dbReference type="Gramene" id="KXG29171">
    <property type="protein sequence ID" value="KXG29171"/>
    <property type="gene ID" value="SORBI_3005G222100"/>
</dbReference>
<reference evidence="2" key="2">
    <citation type="journal article" date="2018" name="Plant J.">
        <title>The Sorghum bicolor reference genome: improved assembly, gene annotations, a transcriptome atlas, and signatures of genome organization.</title>
        <authorList>
            <person name="McCormick R.F."/>
            <person name="Truong S.K."/>
            <person name="Sreedasyam A."/>
            <person name="Jenkins J."/>
            <person name="Shu S."/>
            <person name="Sims D."/>
            <person name="Kennedy M."/>
            <person name="Amirebrahimi M."/>
            <person name="Weers B.D."/>
            <person name="McKinley B."/>
            <person name="Mattison A."/>
            <person name="Morishige D.T."/>
            <person name="Grimwood J."/>
            <person name="Schmutz J."/>
            <person name="Mullet J.E."/>
        </authorList>
    </citation>
    <scope>NUCLEOTIDE SEQUENCE [LARGE SCALE GENOMIC DNA]</scope>
    <source>
        <strain evidence="2">cv. BTx623</strain>
    </source>
</reference>
<evidence type="ECO:0000313" key="1">
    <source>
        <dbReference type="EMBL" id="KXG29171.1"/>
    </source>
</evidence>
<evidence type="ECO:0000313" key="2">
    <source>
        <dbReference type="Proteomes" id="UP000000768"/>
    </source>
</evidence>
<reference evidence="1 2" key="1">
    <citation type="journal article" date="2009" name="Nature">
        <title>The Sorghum bicolor genome and the diversification of grasses.</title>
        <authorList>
            <person name="Paterson A.H."/>
            <person name="Bowers J.E."/>
            <person name="Bruggmann R."/>
            <person name="Dubchak I."/>
            <person name="Grimwood J."/>
            <person name="Gundlach H."/>
            <person name="Haberer G."/>
            <person name="Hellsten U."/>
            <person name="Mitros T."/>
            <person name="Poliakov A."/>
            <person name="Schmutz J."/>
            <person name="Spannagl M."/>
            <person name="Tang H."/>
            <person name="Wang X."/>
            <person name="Wicker T."/>
            <person name="Bharti A.K."/>
            <person name="Chapman J."/>
            <person name="Feltus F.A."/>
            <person name="Gowik U."/>
            <person name="Grigoriev I.V."/>
            <person name="Lyons E."/>
            <person name="Maher C.A."/>
            <person name="Martis M."/>
            <person name="Narechania A."/>
            <person name="Otillar R.P."/>
            <person name="Penning B.W."/>
            <person name="Salamov A.A."/>
            <person name="Wang Y."/>
            <person name="Zhang L."/>
            <person name="Carpita N.C."/>
            <person name="Freeling M."/>
            <person name="Gingle A.R."/>
            <person name="Hash C.T."/>
            <person name="Keller B."/>
            <person name="Klein P."/>
            <person name="Kresovich S."/>
            <person name="McCann M.C."/>
            <person name="Ming R."/>
            <person name="Peterson D.G."/>
            <person name="Mehboob-ur-Rahman"/>
            <person name="Ware D."/>
            <person name="Westhoff P."/>
            <person name="Mayer K.F."/>
            <person name="Messing J."/>
            <person name="Rokhsar D.S."/>
        </authorList>
    </citation>
    <scope>NUCLEOTIDE SEQUENCE [LARGE SCALE GENOMIC DNA]</scope>
    <source>
        <strain evidence="2">cv. BTx623</strain>
    </source>
</reference>
<dbReference type="Proteomes" id="UP000000768">
    <property type="component" value="Chromosome 5"/>
</dbReference>
<dbReference type="InParanoid" id="A0A1B6PU50"/>
<keyword evidence="2" id="KW-1185">Reference proteome</keyword>
<protein>
    <submittedName>
        <fullName evidence="1">Uncharacterized protein</fullName>
    </submittedName>
</protein>
<name>A0A1B6PU50_SORBI</name>
<sequence length="245" mass="26931">MTNRSARPIYARHRLLPVFPRPLRLPSSQFRTKSAPVLSLLLSFLSSAPPLCVPHLPLLCLGTAHHLQLPRRPLLPCPVPHRPLRAFSSFLPMPQQPARLAPPATCGRPEATLRHLRRSFPHPHVLSLSLSRQPRPCLLRANPKCHSSSLPPLSGPTWAVRRHGLPLALPSARDSQMASGTRPVAAPCHDGAPTWPRPWAAPTVGSDLSPAIPRVRCHDAYEDYLVVNASMCSAMPSQLQAPWLN</sequence>
<dbReference type="EMBL" id="CM000764">
    <property type="protein sequence ID" value="KXG29171.1"/>
    <property type="molecule type" value="Genomic_DNA"/>
</dbReference>
<gene>
    <name evidence="1" type="ORF">SORBI_3005G222100</name>
</gene>
<organism evidence="1 2">
    <name type="scientific">Sorghum bicolor</name>
    <name type="common">Sorghum</name>
    <name type="synonym">Sorghum vulgare</name>
    <dbReference type="NCBI Taxonomy" id="4558"/>
    <lineage>
        <taxon>Eukaryota</taxon>
        <taxon>Viridiplantae</taxon>
        <taxon>Streptophyta</taxon>
        <taxon>Embryophyta</taxon>
        <taxon>Tracheophyta</taxon>
        <taxon>Spermatophyta</taxon>
        <taxon>Magnoliopsida</taxon>
        <taxon>Liliopsida</taxon>
        <taxon>Poales</taxon>
        <taxon>Poaceae</taxon>
        <taxon>PACMAD clade</taxon>
        <taxon>Panicoideae</taxon>
        <taxon>Andropogonodae</taxon>
        <taxon>Andropogoneae</taxon>
        <taxon>Sorghinae</taxon>
        <taxon>Sorghum</taxon>
    </lineage>
</organism>
<accession>A0A1B6PU50</accession>
<dbReference type="AlphaFoldDB" id="A0A1B6PU50"/>
<proteinExistence type="predicted"/>